<evidence type="ECO:0000256" key="4">
    <source>
        <dbReference type="ARBA" id="ARBA00023015"/>
    </source>
</evidence>
<keyword evidence="7" id="KW-0539">Nucleus</keyword>
<comment type="similarity">
    <text evidence="2">Belongs to the pinin family.</text>
</comment>
<keyword evidence="3" id="KW-0507">mRNA processing</keyword>
<feature type="compositionally biased region" description="Basic and acidic residues" evidence="8">
    <location>
        <begin position="172"/>
        <end position="196"/>
    </location>
</feature>
<dbReference type="EMBL" id="JAWRVE010000141">
    <property type="protein sequence ID" value="KAL1854323.1"/>
    <property type="molecule type" value="Genomic_DNA"/>
</dbReference>
<feature type="compositionally biased region" description="Basic and acidic residues" evidence="8">
    <location>
        <begin position="348"/>
        <end position="358"/>
    </location>
</feature>
<evidence type="ECO:0000256" key="3">
    <source>
        <dbReference type="ARBA" id="ARBA00022664"/>
    </source>
</evidence>
<evidence type="ECO:0000256" key="1">
    <source>
        <dbReference type="ARBA" id="ARBA00004123"/>
    </source>
</evidence>
<evidence type="ECO:0000256" key="6">
    <source>
        <dbReference type="ARBA" id="ARBA00023187"/>
    </source>
</evidence>
<feature type="compositionally biased region" description="Polar residues" evidence="8">
    <location>
        <begin position="158"/>
        <end position="167"/>
    </location>
</feature>
<comment type="caution">
    <text evidence="10">The sequence shown here is derived from an EMBL/GenBank/DDBJ whole genome shotgun (WGS) entry which is preliminary data.</text>
</comment>
<evidence type="ECO:0000256" key="8">
    <source>
        <dbReference type="SAM" id="MobiDB-lite"/>
    </source>
</evidence>
<evidence type="ECO:0000259" key="9">
    <source>
        <dbReference type="Pfam" id="PF04696"/>
    </source>
</evidence>
<evidence type="ECO:0000256" key="7">
    <source>
        <dbReference type="ARBA" id="ARBA00023242"/>
    </source>
</evidence>
<proteinExistence type="inferred from homology"/>
<keyword evidence="6" id="KW-0508">mRNA splicing</keyword>
<dbReference type="InterPro" id="IPR006786">
    <property type="entry name" value="Pinin_SDK_MemA"/>
</dbReference>
<feature type="compositionally biased region" description="Basic and acidic residues" evidence="8">
    <location>
        <begin position="130"/>
        <end position="147"/>
    </location>
</feature>
<organism evidence="10 11">
    <name type="scientific">Diaporthe australafricana</name>
    <dbReference type="NCBI Taxonomy" id="127596"/>
    <lineage>
        <taxon>Eukaryota</taxon>
        <taxon>Fungi</taxon>
        <taxon>Dikarya</taxon>
        <taxon>Ascomycota</taxon>
        <taxon>Pezizomycotina</taxon>
        <taxon>Sordariomycetes</taxon>
        <taxon>Sordariomycetidae</taxon>
        <taxon>Diaporthales</taxon>
        <taxon>Diaporthaceae</taxon>
        <taxon>Diaporthe</taxon>
    </lineage>
</organism>
<dbReference type="PANTHER" id="PTHR12707:SF0">
    <property type="entry name" value="PININ"/>
    <property type="match status" value="1"/>
</dbReference>
<evidence type="ECO:0000256" key="5">
    <source>
        <dbReference type="ARBA" id="ARBA00023163"/>
    </source>
</evidence>
<name>A0ABR3W699_9PEZI</name>
<dbReference type="PANTHER" id="PTHR12707">
    <property type="entry name" value="PINN"/>
    <property type="match status" value="1"/>
</dbReference>
<dbReference type="InterPro" id="IPR039853">
    <property type="entry name" value="Pinin"/>
</dbReference>
<reference evidence="10 11" key="1">
    <citation type="journal article" date="2024" name="IMA Fungus">
        <title>IMA Genome - F19 : A genome assembly and annotation guide to empower mycologists, including annotated draft genome sequences of Ceratocystis pirilliformis, Diaporthe australafricana, Fusarium ophioides, Paecilomyces lecythidis, and Sporothrix stenoceras.</title>
        <authorList>
            <person name="Aylward J."/>
            <person name="Wilson A.M."/>
            <person name="Visagie C.M."/>
            <person name="Spraker J."/>
            <person name="Barnes I."/>
            <person name="Buitendag C."/>
            <person name="Ceriani C."/>
            <person name="Del Mar Angel L."/>
            <person name="du Plessis D."/>
            <person name="Fuchs T."/>
            <person name="Gasser K."/>
            <person name="Kramer D."/>
            <person name="Li W."/>
            <person name="Munsamy K."/>
            <person name="Piso A."/>
            <person name="Price J.L."/>
            <person name="Sonnekus B."/>
            <person name="Thomas C."/>
            <person name="van der Nest A."/>
            <person name="van Dijk A."/>
            <person name="van Heerden A."/>
            <person name="van Vuuren N."/>
            <person name="Yilmaz N."/>
            <person name="Duong T.A."/>
            <person name="van der Merwe N.A."/>
            <person name="Wingfield M.J."/>
            <person name="Wingfield B.D."/>
        </authorList>
    </citation>
    <scope>NUCLEOTIDE SEQUENCE [LARGE SCALE GENOMIC DNA]</scope>
    <source>
        <strain evidence="10 11">CMW 18300</strain>
    </source>
</reference>
<protein>
    <recommendedName>
        <fullName evidence="9">Pinin/SDK/MemA protein domain-containing protein</fullName>
    </recommendedName>
</protein>
<comment type="subcellular location">
    <subcellularLocation>
        <location evidence="1">Nucleus</location>
    </subcellularLocation>
</comment>
<dbReference type="Proteomes" id="UP001583177">
    <property type="component" value="Unassembled WGS sequence"/>
</dbReference>
<feature type="compositionally biased region" description="Basic and acidic residues" evidence="8">
    <location>
        <begin position="57"/>
        <end position="75"/>
    </location>
</feature>
<keyword evidence="4" id="KW-0805">Transcription regulation</keyword>
<feature type="compositionally biased region" description="Basic and acidic residues" evidence="8">
    <location>
        <begin position="38"/>
        <end position="50"/>
    </location>
</feature>
<gene>
    <name evidence="10" type="ORF">Daus18300_011509</name>
</gene>
<evidence type="ECO:0000313" key="10">
    <source>
        <dbReference type="EMBL" id="KAL1854323.1"/>
    </source>
</evidence>
<sequence length="368" mass="42255">MSETKTSETNQLKRKSFGASPDPDADDIEDVPSKRPRTKESPGRSPERHGNGSNKNGHGERHGSPTKDVFMKERSLSPGPRKQRPAVDIPSSPEQRRRPSESRRHDDRSPISPPDRRGSEAGRRLSSSHGVDRDRERRESYSQEEKKRGRRLFGGLLSTLSQTTANSHQKRRLEIEKKQQEKASKQKTEDDKRRVEKLEKLDKIRRIEQVRFDEQVMRTRHSNMLAMAHSLRTRSEPKLYYRPWELTEEQENTIKYQIRDAEDEIAEELRQFKRRKEQRLGELGALAPPAPSEVDPTDGEQAEERSNLAAQDEPVTNDAAATNHDRHDHAHSHAHAQSPGPAPAPKNSQHDEKDHDEMVEAEEDTVIY</sequence>
<feature type="compositionally biased region" description="Acidic residues" evidence="8">
    <location>
        <begin position="359"/>
        <end position="368"/>
    </location>
</feature>
<feature type="region of interest" description="Disordered" evidence="8">
    <location>
        <begin position="280"/>
        <end position="368"/>
    </location>
</feature>
<feature type="region of interest" description="Disordered" evidence="8">
    <location>
        <begin position="1"/>
        <end position="196"/>
    </location>
</feature>
<keyword evidence="5" id="KW-0804">Transcription</keyword>
<feature type="compositionally biased region" description="Basic and acidic residues" evidence="8">
    <location>
        <begin position="94"/>
        <end position="123"/>
    </location>
</feature>
<feature type="compositionally biased region" description="Polar residues" evidence="8">
    <location>
        <begin position="1"/>
        <end position="10"/>
    </location>
</feature>
<feature type="domain" description="Pinin/SDK/MemA protein" evidence="9">
    <location>
        <begin position="143"/>
        <end position="258"/>
    </location>
</feature>
<evidence type="ECO:0000256" key="2">
    <source>
        <dbReference type="ARBA" id="ARBA00010386"/>
    </source>
</evidence>
<dbReference type="Pfam" id="PF04696">
    <property type="entry name" value="Pinin_SDK_memA"/>
    <property type="match status" value="1"/>
</dbReference>
<accession>A0ABR3W699</accession>
<keyword evidence="11" id="KW-1185">Reference proteome</keyword>
<evidence type="ECO:0000313" key="11">
    <source>
        <dbReference type="Proteomes" id="UP001583177"/>
    </source>
</evidence>